<evidence type="ECO:0000256" key="1">
    <source>
        <dbReference type="ARBA" id="ARBA00004926"/>
    </source>
</evidence>
<comment type="pathway">
    <text evidence="1 7">Carbohydrate degradation; glycolysis; D-glyceraldehyde 3-phosphate and glycerone phosphate from D-glucose: step 2/4.</text>
</comment>
<dbReference type="AlphaFoldDB" id="A0A1B7XBQ0"/>
<evidence type="ECO:0000256" key="7">
    <source>
        <dbReference type="RuleBase" id="RU000612"/>
    </source>
</evidence>
<dbReference type="GO" id="GO:0097367">
    <property type="term" value="F:carbohydrate derivative binding"/>
    <property type="evidence" value="ECO:0007669"/>
    <property type="project" value="InterPro"/>
</dbReference>
<dbReference type="Proteomes" id="UP000091979">
    <property type="component" value="Unassembled WGS sequence"/>
</dbReference>
<dbReference type="GO" id="GO:0006094">
    <property type="term" value="P:gluconeogenesis"/>
    <property type="evidence" value="ECO:0007669"/>
    <property type="project" value="UniProtKB-KW"/>
</dbReference>
<name>A0A1B7XBQ0_9BACT</name>
<evidence type="ECO:0000256" key="3">
    <source>
        <dbReference type="ARBA" id="ARBA00022432"/>
    </source>
</evidence>
<comment type="catalytic activity">
    <reaction evidence="6 7">
        <text>alpha-D-glucose 6-phosphate = beta-D-fructose 6-phosphate</text>
        <dbReference type="Rhea" id="RHEA:11816"/>
        <dbReference type="ChEBI" id="CHEBI:57634"/>
        <dbReference type="ChEBI" id="CHEBI:58225"/>
        <dbReference type="EC" id="5.3.1.9"/>
    </reaction>
</comment>
<dbReference type="InterPro" id="IPR001672">
    <property type="entry name" value="G6P_Isomerase"/>
</dbReference>
<dbReference type="EC" id="5.3.1.9" evidence="7"/>
<dbReference type="GO" id="GO:0048029">
    <property type="term" value="F:monosaccharide binding"/>
    <property type="evidence" value="ECO:0007669"/>
    <property type="project" value="TreeGrafter"/>
</dbReference>
<dbReference type="GO" id="GO:0006096">
    <property type="term" value="P:glycolytic process"/>
    <property type="evidence" value="ECO:0007669"/>
    <property type="project" value="UniProtKB-UniPathway"/>
</dbReference>
<dbReference type="SUPFAM" id="SSF53697">
    <property type="entry name" value="SIS domain"/>
    <property type="match status" value="1"/>
</dbReference>
<organism evidence="8 9">
    <name type="scientific">Halodesulfovibrio spirochaetisodalis</name>
    <dbReference type="NCBI Taxonomy" id="1560234"/>
    <lineage>
        <taxon>Bacteria</taxon>
        <taxon>Pseudomonadati</taxon>
        <taxon>Thermodesulfobacteriota</taxon>
        <taxon>Desulfovibrionia</taxon>
        <taxon>Desulfovibrionales</taxon>
        <taxon>Desulfovibrionaceae</taxon>
        <taxon>Halodesulfovibrio</taxon>
    </lineage>
</organism>
<proteinExistence type="inferred from homology"/>
<protein>
    <recommendedName>
        <fullName evidence="7">Glucose-6-phosphate isomerase</fullName>
        <ecNumber evidence="7">5.3.1.9</ecNumber>
    </recommendedName>
</protein>
<comment type="similarity">
    <text evidence="2 7">Belongs to the GPI family.</text>
</comment>
<dbReference type="InterPro" id="IPR035476">
    <property type="entry name" value="SIS_PGI_1"/>
</dbReference>
<dbReference type="GO" id="GO:0005829">
    <property type="term" value="C:cytosol"/>
    <property type="evidence" value="ECO:0007669"/>
    <property type="project" value="TreeGrafter"/>
</dbReference>
<comment type="caution">
    <text evidence="8">The sequence shown here is derived from an EMBL/GenBank/DDBJ whole genome shotgun (WGS) entry which is preliminary data.</text>
</comment>
<evidence type="ECO:0000313" key="8">
    <source>
        <dbReference type="EMBL" id="OBQ50177.1"/>
    </source>
</evidence>
<dbReference type="PANTHER" id="PTHR11469:SF1">
    <property type="entry name" value="GLUCOSE-6-PHOSPHATE ISOMERASE"/>
    <property type="match status" value="1"/>
</dbReference>
<reference evidence="8 9" key="1">
    <citation type="submission" date="2015-01" db="EMBL/GenBank/DDBJ databases">
        <title>Desulfovibrio sp. JC271 draft genome sequence.</title>
        <authorList>
            <person name="Shivani Y."/>
            <person name="Subhash Y."/>
            <person name="Sasikala C."/>
            <person name="Ramana C.V."/>
        </authorList>
    </citation>
    <scope>NUCLEOTIDE SEQUENCE [LARGE SCALE GENOMIC DNA]</scope>
    <source>
        <strain evidence="8 9">JC271</strain>
    </source>
</reference>
<dbReference type="UniPathway" id="UPA00109">
    <property type="reaction ID" value="UER00181"/>
</dbReference>
<dbReference type="PANTHER" id="PTHR11469">
    <property type="entry name" value="GLUCOSE-6-PHOSPHATE ISOMERASE"/>
    <property type="match status" value="1"/>
</dbReference>
<keyword evidence="3 7" id="KW-0312">Gluconeogenesis</keyword>
<dbReference type="PATRIC" id="fig|1560234.3.peg.936"/>
<evidence type="ECO:0000256" key="5">
    <source>
        <dbReference type="ARBA" id="ARBA00023235"/>
    </source>
</evidence>
<evidence type="ECO:0000256" key="4">
    <source>
        <dbReference type="ARBA" id="ARBA00023152"/>
    </source>
</evidence>
<evidence type="ECO:0000256" key="2">
    <source>
        <dbReference type="ARBA" id="ARBA00006604"/>
    </source>
</evidence>
<dbReference type="InterPro" id="IPR046348">
    <property type="entry name" value="SIS_dom_sf"/>
</dbReference>
<dbReference type="PROSITE" id="PS51463">
    <property type="entry name" value="P_GLUCOSE_ISOMERASE_3"/>
    <property type="match status" value="1"/>
</dbReference>
<accession>A0A1B7XBQ0</accession>
<dbReference type="InterPro" id="IPR018189">
    <property type="entry name" value="Phosphoglucose_isomerase_CS"/>
</dbReference>
<evidence type="ECO:0000256" key="6">
    <source>
        <dbReference type="ARBA" id="ARBA00029321"/>
    </source>
</evidence>
<dbReference type="STRING" id="1560234.SP90_10430"/>
<dbReference type="GO" id="GO:0051156">
    <property type="term" value="P:glucose 6-phosphate metabolic process"/>
    <property type="evidence" value="ECO:0007669"/>
    <property type="project" value="TreeGrafter"/>
</dbReference>
<dbReference type="EMBL" id="JXMS01000017">
    <property type="protein sequence ID" value="OBQ50177.1"/>
    <property type="molecule type" value="Genomic_DNA"/>
</dbReference>
<keyword evidence="4 7" id="KW-0324">Glycolysis</keyword>
<dbReference type="RefSeq" id="WP_066855555.1">
    <property type="nucleotide sequence ID" value="NZ_JXMS01000017.1"/>
</dbReference>
<dbReference type="CDD" id="cd05015">
    <property type="entry name" value="SIS_PGI_1"/>
    <property type="match status" value="1"/>
</dbReference>
<dbReference type="Gene3D" id="3.40.50.10490">
    <property type="entry name" value="Glucose-6-phosphate isomerase like protein, domain 1"/>
    <property type="match status" value="2"/>
</dbReference>
<sequence>MTTNTLDWTGAWNGRLTQKDAQRHTDRCEKLSTHLFEEIDGNRLPFINLPYREELEKGLLEHSPWLQSFDHMLLLGIGGSALGTRALQRAFFPEQDMPNHTGKRLWISDNVDAGTFEEWLTRLPAEKTVVVVISKSGGTIETIAQYFVVREWLKTHLGDAWTDHIMLITDAHNGYLRDEVNRLGVRSMPVPDNLGGRYSVLSAVGLVPAAFMGIDWKGLLDGAMSVGESLCKRGCSERSLLAHPSWKIASWAKTLMEEDYNILLFFTYIPTWASFGDWFAQLWAESLGKDGKGSTPLPAKGVTDQHSTQQLYLGGPRDKGCLYLTCPTQPEGMTFADDLPEKWSYLRGEKFGTLLQAETLGSRMALGQTHTPLVEIRVGEATEVEAGRLIALLEIATVLTGWLLEINPLNQPHVELGKRLANARLGASGYDEESKELDNFLGREPDIQEF</sequence>
<keyword evidence="5 7" id="KW-0413">Isomerase</keyword>
<dbReference type="OrthoDB" id="140919at2"/>
<dbReference type="GO" id="GO:0004347">
    <property type="term" value="F:glucose-6-phosphate isomerase activity"/>
    <property type="evidence" value="ECO:0007669"/>
    <property type="project" value="UniProtKB-EC"/>
</dbReference>
<dbReference type="Pfam" id="PF00342">
    <property type="entry name" value="PGI"/>
    <property type="match status" value="1"/>
</dbReference>
<dbReference type="PRINTS" id="PR00662">
    <property type="entry name" value="G6PISOMERASE"/>
</dbReference>
<dbReference type="PROSITE" id="PS00765">
    <property type="entry name" value="P_GLUCOSE_ISOMERASE_1"/>
    <property type="match status" value="1"/>
</dbReference>
<evidence type="ECO:0000313" key="9">
    <source>
        <dbReference type="Proteomes" id="UP000091979"/>
    </source>
</evidence>
<gene>
    <name evidence="8" type="ORF">SP90_10430</name>
</gene>
<keyword evidence="9" id="KW-1185">Reference proteome</keyword>